<dbReference type="AlphaFoldDB" id="A0A370DCY7"/>
<protein>
    <submittedName>
        <fullName evidence="2">Sulfurtransferase TusC</fullName>
    </submittedName>
</protein>
<dbReference type="Pfam" id="PF02635">
    <property type="entry name" value="DsrE"/>
    <property type="match status" value="1"/>
</dbReference>
<keyword evidence="3" id="KW-1185">Reference proteome</keyword>
<dbReference type="InterPro" id="IPR027396">
    <property type="entry name" value="DsrEFH-like"/>
</dbReference>
<accession>A0A370DCY7</accession>
<organism evidence="2 3">
    <name type="scientific">endosymbiont of Galathealinum brachiosum</name>
    <dbReference type="NCBI Taxonomy" id="2200906"/>
    <lineage>
        <taxon>Bacteria</taxon>
        <taxon>Pseudomonadati</taxon>
        <taxon>Pseudomonadota</taxon>
        <taxon>Gammaproteobacteria</taxon>
        <taxon>sulfur-oxidizing symbionts</taxon>
    </lineage>
</organism>
<reference evidence="2 3" key="1">
    <citation type="journal article" date="2018" name="ISME J.">
        <title>Endosymbiont genomes yield clues of tubeworm success.</title>
        <authorList>
            <person name="Li Y."/>
            <person name="Liles M.R."/>
            <person name="Halanych K.M."/>
        </authorList>
    </citation>
    <scope>NUCLEOTIDE SEQUENCE [LARGE SCALE GENOMIC DNA]</scope>
    <source>
        <strain evidence="2">A1464</strain>
    </source>
</reference>
<sequence length="132" mass="14775">MSDAHKLMITLRKAPHGTIYVQEAIEVMFIMASFEMDLSIVFIDDGVFSVKKGQDTKDLGIKGFSASLGALADWDVKNVYVDSDSLKDRNISTDQLISVGEDDETEETVYPRALSTDQLKEMMKQQDTILSF</sequence>
<dbReference type="InterPro" id="IPR017462">
    <property type="entry name" value="Sulphur_relay_TusC/DsrF"/>
</dbReference>
<dbReference type="GO" id="GO:0016740">
    <property type="term" value="F:transferase activity"/>
    <property type="evidence" value="ECO:0007669"/>
    <property type="project" value="UniProtKB-KW"/>
</dbReference>
<comment type="caution">
    <text evidence="2">The sequence shown here is derived from an EMBL/GenBank/DDBJ whole genome shotgun (WGS) entry which is preliminary data.</text>
</comment>
<name>A0A370DCY7_9GAMM</name>
<evidence type="ECO:0000313" key="3">
    <source>
        <dbReference type="Proteomes" id="UP000254266"/>
    </source>
</evidence>
<comment type="similarity">
    <text evidence="1">Belongs to the DsrF/TusC family.</text>
</comment>
<dbReference type="Gene3D" id="3.40.1260.10">
    <property type="entry name" value="DsrEFH-like"/>
    <property type="match status" value="1"/>
</dbReference>
<evidence type="ECO:0000313" key="2">
    <source>
        <dbReference type="EMBL" id="RDH82768.1"/>
    </source>
</evidence>
<dbReference type="PANTHER" id="PTHR38780:SF1">
    <property type="entry name" value="PROTEIN TUSC"/>
    <property type="match status" value="1"/>
</dbReference>
<gene>
    <name evidence="2" type="ORF">DIZ80_10860</name>
</gene>
<proteinExistence type="inferred from homology"/>
<dbReference type="PANTHER" id="PTHR38780">
    <property type="entry name" value="PROTEIN TUSC"/>
    <property type="match status" value="1"/>
</dbReference>
<dbReference type="InterPro" id="IPR003787">
    <property type="entry name" value="Sulphur_relay_DsrE/F-like"/>
</dbReference>
<dbReference type="Proteomes" id="UP000254266">
    <property type="component" value="Unassembled WGS sequence"/>
</dbReference>
<dbReference type="EMBL" id="QFXC01000011">
    <property type="protein sequence ID" value="RDH82768.1"/>
    <property type="molecule type" value="Genomic_DNA"/>
</dbReference>
<evidence type="ECO:0000256" key="1">
    <source>
        <dbReference type="ARBA" id="ARBA00005996"/>
    </source>
</evidence>
<dbReference type="SUPFAM" id="SSF75169">
    <property type="entry name" value="DsrEFH-like"/>
    <property type="match status" value="1"/>
</dbReference>